<dbReference type="RefSeq" id="WP_307558110.1">
    <property type="nucleotide sequence ID" value="NZ_JAUSQU010000001.1"/>
</dbReference>
<organism evidence="1 2">
    <name type="scientific">Streptosporangium lutulentum</name>
    <dbReference type="NCBI Taxonomy" id="1461250"/>
    <lineage>
        <taxon>Bacteria</taxon>
        <taxon>Bacillati</taxon>
        <taxon>Actinomycetota</taxon>
        <taxon>Actinomycetes</taxon>
        <taxon>Streptosporangiales</taxon>
        <taxon>Streptosporangiaceae</taxon>
        <taxon>Streptosporangium</taxon>
    </lineage>
</organism>
<protein>
    <submittedName>
        <fullName evidence="1">Uncharacterized protein</fullName>
    </submittedName>
</protein>
<evidence type="ECO:0000313" key="2">
    <source>
        <dbReference type="Proteomes" id="UP001225356"/>
    </source>
</evidence>
<evidence type="ECO:0000313" key="1">
    <source>
        <dbReference type="EMBL" id="MDP9843763.1"/>
    </source>
</evidence>
<dbReference type="Proteomes" id="UP001225356">
    <property type="component" value="Unassembled WGS sequence"/>
</dbReference>
<keyword evidence="2" id="KW-1185">Reference proteome</keyword>
<name>A0ABT9QAJ9_9ACTN</name>
<reference evidence="1 2" key="1">
    <citation type="submission" date="2023-07" db="EMBL/GenBank/DDBJ databases">
        <title>Sequencing the genomes of 1000 actinobacteria strains.</title>
        <authorList>
            <person name="Klenk H.-P."/>
        </authorList>
    </citation>
    <scope>NUCLEOTIDE SEQUENCE [LARGE SCALE GENOMIC DNA]</scope>
    <source>
        <strain evidence="1 2">DSM 46740</strain>
    </source>
</reference>
<proteinExistence type="predicted"/>
<accession>A0ABT9QAJ9</accession>
<comment type="caution">
    <text evidence="1">The sequence shown here is derived from an EMBL/GenBank/DDBJ whole genome shotgun (WGS) entry which is preliminary data.</text>
</comment>
<sequence length="92" mass="9883">MLPAVQLDVVFGEHGRAGLFDGPPECRQVDVEDRRLWRIGMDAGGAVGVDGRRDRDGVLAVGGHPLSDRRTGGAGSAMVSLHFDANVVRYRI</sequence>
<dbReference type="EMBL" id="JAUSQU010000001">
    <property type="protein sequence ID" value="MDP9843763.1"/>
    <property type="molecule type" value="Genomic_DNA"/>
</dbReference>
<gene>
    <name evidence="1" type="ORF">J2853_002974</name>
</gene>